<dbReference type="EMBL" id="BSNI01000002">
    <property type="protein sequence ID" value="GLQ18076.1"/>
    <property type="molecule type" value="Genomic_DNA"/>
</dbReference>
<name>A0ABQ5USI4_9HYPH</name>
<dbReference type="Gene3D" id="2.40.128.90">
    <property type="entry name" value="OMPT-like"/>
    <property type="match status" value="1"/>
</dbReference>
<gene>
    <name evidence="2" type="ORF">GCM10007879_23250</name>
</gene>
<dbReference type="PROSITE" id="PS51257">
    <property type="entry name" value="PROKAR_LIPOPROTEIN"/>
    <property type="match status" value="1"/>
</dbReference>
<dbReference type="Proteomes" id="UP001161405">
    <property type="component" value="Unassembled WGS sequence"/>
</dbReference>
<evidence type="ECO:0008006" key="4">
    <source>
        <dbReference type="Google" id="ProtNLM"/>
    </source>
</evidence>
<keyword evidence="3" id="KW-1185">Reference proteome</keyword>
<reference evidence="2" key="1">
    <citation type="journal article" date="2014" name="Int. J. Syst. Evol. Microbiol.">
        <title>Complete genome of a new Firmicutes species belonging to the dominant human colonic microbiota ('Ruminococcus bicirculans') reveals two chromosomes and a selective capacity to utilize plant glucans.</title>
        <authorList>
            <consortium name="NISC Comparative Sequencing Program"/>
            <person name="Wegmann U."/>
            <person name="Louis P."/>
            <person name="Goesmann A."/>
            <person name="Henrissat B."/>
            <person name="Duncan S.H."/>
            <person name="Flint H.J."/>
        </authorList>
    </citation>
    <scope>NUCLEOTIDE SEQUENCE</scope>
    <source>
        <strain evidence="2">NBRC 107169</strain>
    </source>
</reference>
<sequence length="344" mass="36782">MRRLGFGLMVSVAALGCASQALAADLDYPEMRGSYNSWDESMSPDMEFEAGVRYWYSMGSQDVGLFGYSFNASDTSHIAEGYLRLNDLATNSYLKAYGGYSALISGDYTNTATPSSGAIIDGRVAYAVVDFGYQPLVWEEGETRTGFGGIVGYQYWNDSPDMGRANYAAIDSASDVSWSSTTGEAVYGGDSSENDISINALRLGVSGDADFGAFSISGEVAAIPYAMISGTTAATLFPTVDAGSYVSVQSGPTTFEGVGYGAAGELMVGTKMDNWNFRVGGRAWYLNGRGEARYEVATITDATDTDTDSVYETDGSVTLQDYVSDIDAFSMWRYGILAEISVDF</sequence>
<feature type="chain" id="PRO_5045281116" description="Porin" evidence="1">
    <location>
        <begin position="24"/>
        <end position="344"/>
    </location>
</feature>
<comment type="caution">
    <text evidence="2">The sequence shown here is derived from an EMBL/GenBank/DDBJ whole genome shotgun (WGS) entry which is preliminary data.</text>
</comment>
<evidence type="ECO:0000313" key="3">
    <source>
        <dbReference type="Proteomes" id="UP001161405"/>
    </source>
</evidence>
<dbReference type="RefSeq" id="WP_284364688.1">
    <property type="nucleotide sequence ID" value="NZ_BSNI01000002.1"/>
</dbReference>
<feature type="signal peptide" evidence="1">
    <location>
        <begin position="1"/>
        <end position="23"/>
    </location>
</feature>
<evidence type="ECO:0000256" key="1">
    <source>
        <dbReference type="SAM" id="SignalP"/>
    </source>
</evidence>
<dbReference type="InterPro" id="IPR053724">
    <property type="entry name" value="OMP_A26_sf"/>
</dbReference>
<protein>
    <recommendedName>
        <fullName evidence="4">Porin</fullName>
    </recommendedName>
</protein>
<organism evidence="2 3">
    <name type="scientific">Maritalea porphyrae</name>
    <dbReference type="NCBI Taxonomy" id="880732"/>
    <lineage>
        <taxon>Bacteria</taxon>
        <taxon>Pseudomonadati</taxon>
        <taxon>Pseudomonadota</taxon>
        <taxon>Alphaproteobacteria</taxon>
        <taxon>Hyphomicrobiales</taxon>
        <taxon>Devosiaceae</taxon>
        <taxon>Maritalea</taxon>
    </lineage>
</organism>
<proteinExistence type="predicted"/>
<keyword evidence="1" id="KW-0732">Signal</keyword>
<reference evidence="2" key="2">
    <citation type="submission" date="2023-01" db="EMBL/GenBank/DDBJ databases">
        <title>Draft genome sequence of Maritalea porphyrae strain NBRC 107169.</title>
        <authorList>
            <person name="Sun Q."/>
            <person name="Mori K."/>
        </authorList>
    </citation>
    <scope>NUCLEOTIDE SEQUENCE</scope>
    <source>
        <strain evidence="2">NBRC 107169</strain>
    </source>
</reference>
<evidence type="ECO:0000313" key="2">
    <source>
        <dbReference type="EMBL" id="GLQ18076.1"/>
    </source>
</evidence>
<accession>A0ABQ5USI4</accession>